<dbReference type="GO" id="GO:0005634">
    <property type="term" value="C:nucleus"/>
    <property type="evidence" value="ECO:0007669"/>
    <property type="project" value="UniProtKB-SubCell"/>
</dbReference>
<dbReference type="Proteomes" id="UP000827284">
    <property type="component" value="Unassembled WGS sequence"/>
</dbReference>
<dbReference type="GO" id="GO:0003676">
    <property type="term" value="F:nucleic acid binding"/>
    <property type="evidence" value="ECO:0007669"/>
    <property type="project" value="InterPro"/>
</dbReference>
<dbReference type="Pfam" id="PF05175">
    <property type="entry name" value="MTS"/>
    <property type="match status" value="1"/>
</dbReference>
<dbReference type="PROSITE" id="PS00092">
    <property type="entry name" value="N6_MTASE"/>
    <property type="match status" value="1"/>
</dbReference>
<dbReference type="GO" id="GO:0008276">
    <property type="term" value="F:protein methyltransferase activity"/>
    <property type="evidence" value="ECO:0007669"/>
    <property type="project" value="TreeGrafter"/>
</dbReference>
<keyword evidence="5" id="KW-0949">S-adenosyl-L-methionine</keyword>
<evidence type="ECO:0000256" key="3">
    <source>
        <dbReference type="ARBA" id="ARBA00022603"/>
    </source>
</evidence>
<dbReference type="InterPro" id="IPR002052">
    <property type="entry name" value="DNA_methylase_N6_adenine_CS"/>
</dbReference>
<comment type="caution">
    <text evidence="8">The sequence shown here is derived from an EMBL/GenBank/DDBJ whole genome shotgun (WGS) entry which is preliminary data.</text>
</comment>
<comment type="similarity">
    <text evidence="2">Belongs to the eukaryotic/archaeal PrmC-related family.</text>
</comment>
<gene>
    <name evidence="8" type="ORF">EMPS_04663</name>
</gene>
<protein>
    <submittedName>
        <fullName evidence="8">Release factor glutamine methyltransferase</fullName>
    </submittedName>
</protein>
<dbReference type="InterPro" id="IPR004557">
    <property type="entry name" value="PrmC-related"/>
</dbReference>
<dbReference type="GO" id="GO:0008757">
    <property type="term" value="F:S-adenosylmethionine-dependent methyltransferase activity"/>
    <property type="evidence" value="ECO:0007669"/>
    <property type="project" value="TreeGrafter"/>
</dbReference>
<proteinExistence type="inferred from homology"/>
<dbReference type="OrthoDB" id="406152at2759"/>
<dbReference type="GO" id="GO:0035657">
    <property type="term" value="C:eRF1 methyltransferase complex"/>
    <property type="evidence" value="ECO:0007669"/>
    <property type="project" value="TreeGrafter"/>
</dbReference>
<dbReference type="InterPro" id="IPR029063">
    <property type="entry name" value="SAM-dependent_MTases_sf"/>
</dbReference>
<dbReference type="PANTHER" id="PTHR45875:SF1">
    <property type="entry name" value="METHYLTRANSFERASE N6AMT1"/>
    <property type="match status" value="1"/>
</dbReference>
<evidence type="ECO:0000256" key="5">
    <source>
        <dbReference type="ARBA" id="ARBA00022691"/>
    </source>
</evidence>
<dbReference type="Gene3D" id="3.40.50.150">
    <property type="entry name" value="Vaccinia Virus protein VP39"/>
    <property type="match status" value="1"/>
</dbReference>
<evidence type="ECO:0000256" key="1">
    <source>
        <dbReference type="ARBA" id="ARBA00004123"/>
    </source>
</evidence>
<dbReference type="FunFam" id="3.40.50.150:FF:000077">
    <property type="entry name" value="HemK methyltransferase family member 2"/>
    <property type="match status" value="1"/>
</dbReference>
<dbReference type="SUPFAM" id="SSF53335">
    <property type="entry name" value="S-adenosyl-L-methionine-dependent methyltransferases"/>
    <property type="match status" value="1"/>
</dbReference>
<dbReference type="InterPro" id="IPR052190">
    <property type="entry name" value="Euk-Arch_PrmC-MTase"/>
</dbReference>
<dbReference type="InterPro" id="IPR007848">
    <property type="entry name" value="Small_mtfrase_dom"/>
</dbReference>
<accession>A0A9P3H8U9</accession>
<keyword evidence="3 8" id="KW-0489">Methyltransferase</keyword>
<evidence type="ECO:0000313" key="8">
    <source>
        <dbReference type="EMBL" id="GJJ72306.1"/>
    </source>
</evidence>
<keyword evidence="4" id="KW-0808">Transferase</keyword>
<evidence type="ECO:0000256" key="2">
    <source>
        <dbReference type="ARBA" id="ARBA00006149"/>
    </source>
</evidence>
<sequence>MLPTPDLSHLKKKDYEFIYEPAEDTFLFLDAFEDEVPFLKELNPIISLEVGSGSGCVTAFVGKILGESCCLKFCTDINPKAARATQGTAKQNQITAEVVETHLTTSLLPRLENQIDLVYFNPPYVLTPSEEVGSHSVEAAWAGGIDGREVIDEFLPFVKRLLSPKGVFYMVVVNENKPDDIREIMKQDGFDSSVVKTRLAGREKLFILKFVRSKEQQNQE</sequence>
<dbReference type="AlphaFoldDB" id="A0A9P3H8U9"/>
<reference evidence="8" key="1">
    <citation type="submission" date="2021-11" db="EMBL/GenBank/DDBJ databases">
        <authorList>
            <person name="Herlambang A."/>
            <person name="Guo Y."/>
            <person name="Takashima Y."/>
            <person name="Nishizawa T."/>
        </authorList>
    </citation>
    <scope>NUCLEOTIDE SEQUENCE</scope>
    <source>
        <strain evidence="8">E1425</strain>
    </source>
</reference>
<reference evidence="8" key="2">
    <citation type="journal article" date="2022" name="Microbiol. Resour. Announc.">
        <title>Whole-Genome Sequence of Entomortierella parvispora E1425, a Mucoromycotan Fungus Associated with Burkholderiaceae-Related Endosymbiotic Bacteria.</title>
        <authorList>
            <person name="Herlambang A."/>
            <person name="Guo Y."/>
            <person name="Takashima Y."/>
            <person name="Narisawa K."/>
            <person name="Ohta H."/>
            <person name="Nishizawa T."/>
        </authorList>
    </citation>
    <scope>NUCLEOTIDE SEQUENCE</scope>
    <source>
        <strain evidence="8">E1425</strain>
    </source>
</reference>
<dbReference type="GO" id="GO:0032259">
    <property type="term" value="P:methylation"/>
    <property type="evidence" value="ECO:0007669"/>
    <property type="project" value="UniProtKB-KW"/>
</dbReference>
<dbReference type="EMBL" id="BQFW01000006">
    <property type="protein sequence ID" value="GJJ72306.1"/>
    <property type="molecule type" value="Genomic_DNA"/>
</dbReference>
<dbReference type="CDD" id="cd02440">
    <property type="entry name" value="AdoMet_MTases"/>
    <property type="match status" value="1"/>
</dbReference>
<evidence type="ECO:0000256" key="4">
    <source>
        <dbReference type="ARBA" id="ARBA00022679"/>
    </source>
</evidence>
<evidence type="ECO:0000313" key="9">
    <source>
        <dbReference type="Proteomes" id="UP000827284"/>
    </source>
</evidence>
<evidence type="ECO:0000256" key="6">
    <source>
        <dbReference type="ARBA" id="ARBA00023242"/>
    </source>
</evidence>
<evidence type="ECO:0000259" key="7">
    <source>
        <dbReference type="Pfam" id="PF05175"/>
    </source>
</evidence>
<comment type="subcellular location">
    <subcellularLocation>
        <location evidence="1">Nucleus</location>
    </subcellularLocation>
</comment>
<name>A0A9P3H8U9_9FUNG</name>
<dbReference type="NCBIfam" id="TIGR00537">
    <property type="entry name" value="hemK_rel_arch"/>
    <property type="match status" value="1"/>
</dbReference>
<organism evidence="8 9">
    <name type="scientific">Entomortierella parvispora</name>
    <dbReference type="NCBI Taxonomy" id="205924"/>
    <lineage>
        <taxon>Eukaryota</taxon>
        <taxon>Fungi</taxon>
        <taxon>Fungi incertae sedis</taxon>
        <taxon>Mucoromycota</taxon>
        <taxon>Mortierellomycotina</taxon>
        <taxon>Mortierellomycetes</taxon>
        <taxon>Mortierellales</taxon>
        <taxon>Mortierellaceae</taxon>
        <taxon>Entomortierella</taxon>
    </lineage>
</organism>
<dbReference type="PANTHER" id="PTHR45875">
    <property type="entry name" value="METHYLTRANSFERASE N6AMT1"/>
    <property type="match status" value="1"/>
</dbReference>
<keyword evidence="9" id="KW-1185">Reference proteome</keyword>
<feature type="domain" description="Methyltransferase small" evidence="7">
    <location>
        <begin position="48"/>
        <end position="125"/>
    </location>
</feature>
<keyword evidence="6" id="KW-0539">Nucleus</keyword>